<feature type="domain" description="Amidohydrolase-related" evidence="9">
    <location>
        <begin position="86"/>
        <end position="482"/>
    </location>
</feature>
<reference evidence="10 11" key="1">
    <citation type="journal article" date="2017" name="Mol. Ecol.">
        <title>Comparative and population genomic landscape of Phellinus noxius: A hypervariable fungus causing root rot in trees.</title>
        <authorList>
            <person name="Chung C.L."/>
            <person name="Lee T.J."/>
            <person name="Akiba M."/>
            <person name="Lee H.H."/>
            <person name="Kuo T.H."/>
            <person name="Liu D."/>
            <person name="Ke H.M."/>
            <person name="Yokoi T."/>
            <person name="Roa M.B."/>
            <person name="Lu M.J."/>
            <person name="Chang Y.Y."/>
            <person name="Ann P.J."/>
            <person name="Tsai J.N."/>
            <person name="Chen C.Y."/>
            <person name="Tzean S.S."/>
            <person name="Ota Y."/>
            <person name="Hattori T."/>
            <person name="Sahashi N."/>
            <person name="Liou R.F."/>
            <person name="Kikuchi T."/>
            <person name="Tsai I.J."/>
        </authorList>
    </citation>
    <scope>NUCLEOTIDE SEQUENCE [LARGE SCALE GENOMIC DNA]</scope>
    <source>
        <strain evidence="10 11">FFPRI411160</strain>
    </source>
</reference>
<comment type="function">
    <text evidence="7 8">Catalyzes the hydrolytic deamination of guanine, producing xanthine and ammonia.</text>
</comment>
<organism evidence="10 11">
    <name type="scientific">Pyrrhoderma noxium</name>
    <dbReference type="NCBI Taxonomy" id="2282107"/>
    <lineage>
        <taxon>Eukaryota</taxon>
        <taxon>Fungi</taxon>
        <taxon>Dikarya</taxon>
        <taxon>Basidiomycota</taxon>
        <taxon>Agaricomycotina</taxon>
        <taxon>Agaricomycetes</taxon>
        <taxon>Hymenochaetales</taxon>
        <taxon>Hymenochaetaceae</taxon>
        <taxon>Pyrrhoderma</taxon>
    </lineage>
</organism>
<comment type="cofactor">
    <cofactor evidence="8">
        <name>Zn(2+)</name>
        <dbReference type="ChEBI" id="CHEBI:29105"/>
    </cofactor>
    <text evidence="8">Binds 1 zinc ion per subunit.</text>
</comment>
<evidence type="ECO:0000256" key="8">
    <source>
        <dbReference type="RuleBase" id="RU366009"/>
    </source>
</evidence>
<evidence type="ECO:0000256" key="1">
    <source>
        <dbReference type="ARBA" id="ARBA00004984"/>
    </source>
</evidence>
<dbReference type="Gene3D" id="2.30.40.10">
    <property type="entry name" value="Urease, subunit C, domain 1"/>
    <property type="match status" value="1"/>
</dbReference>
<dbReference type="SUPFAM" id="SSF51556">
    <property type="entry name" value="Metallo-dependent hydrolases"/>
    <property type="match status" value="1"/>
</dbReference>
<evidence type="ECO:0000256" key="3">
    <source>
        <dbReference type="ARBA" id="ARBA00022723"/>
    </source>
</evidence>
<dbReference type="FunCoup" id="A0A286UVR1">
    <property type="interactions" value="258"/>
</dbReference>
<accession>A0A286UVR1</accession>
<keyword evidence="5 8" id="KW-0862">Zinc</keyword>
<dbReference type="Proteomes" id="UP000217199">
    <property type="component" value="Unassembled WGS sequence"/>
</dbReference>
<dbReference type="EC" id="3.5.4.3" evidence="8"/>
<evidence type="ECO:0000259" key="9">
    <source>
        <dbReference type="Pfam" id="PF01979"/>
    </source>
</evidence>
<keyword evidence="3 8" id="KW-0479">Metal-binding</keyword>
<evidence type="ECO:0000313" key="11">
    <source>
        <dbReference type="Proteomes" id="UP000217199"/>
    </source>
</evidence>
<protein>
    <recommendedName>
        <fullName evidence="8">Guanine deaminase</fullName>
        <shortName evidence="8">Guanase</shortName>
        <ecNumber evidence="8">3.5.4.3</ecNumber>
    </recommendedName>
    <alternativeName>
        <fullName evidence="8">Guanine aminohydrolase</fullName>
    </alternativeName>
</protein>
<dbReference type="PANTHER" id="PTHR11271:SF6">
    <property type="entry name" value="GUANINE DEAMINASE"/>
    <property type="match status" value="1"/>
</dbReference>
<dbReference type="Gene3D" id="3.20.20.140">
    <property type="entry name" value="Metal-dependent hydrolases"/>
    <property type="match status" value="1"/>
</dbReference>
<dbReference type="InterPro" id="IPR051607">
    <property type="entry name" value="Metallo-dep_hydrolases"/>
</dbReference>
<evidence type="ECO:0000256" key="2">
    <source>
        <dbReference type="ARBA" id="ARBA00006745"/>
    </source>
</evidence>
<comment type="similarity">
    <text evidence="2 8">Belongs to the metallo-dependent hydrolases superfamily. ATZ/TRZ family.</text>
</comment>
<dbReference type="InterPro" id="IPR011059">
    <property type="entry name" value="Metal-dep_hydrolase_composite"/>
</dbReference>
<proteinExistence type="inferred from homology"/>
<dbReference type="UniPathway" id="UPA00603">
    <property type="reaction ID" value="UER00660"/>
</dbReference>
<dbReference type="GO" id="GO:0006147">
    <property type="term" value="P:guanine catabolic process"/>
    <property type="evidence" value="ECO:0007669"/>
    <property type="project" value="UniProtKB-UniRule"/>
</dbReference>
<evidence type="ECO:0000256" key="7">
    <source>
        <dbReference type="ARBA" id="ARBA00056079"/>
    </source>
</evidence>
<keyword evidence="4 8" id="KW-0378">Hydrolase</keyword>
<evidence type="ECO:0000256" key="6">
    <source>
        <dbReference type="ARBA" id="ARBA00051148"/>
    </source>
</evidence>
<name>A0A286UVR1_9AGAM</name>
<dbReference type="GO" id="GO:0008892">
    <property type="term" value="F:guanine deaminase activity"/>
    <property type="evidence" value="ECO:0007669"/>
    <property type="project" value="UniProtKB-UniRule"/>
</dbReference>
<dbReference type="SUPFAM" id="SSF51338">
    <property type="entry name" value="Composite domain of metallo-dependent hydrolases"/>
    <property type="match status" value="1"/>
</dbReference>
<gene>
    <name evidence="10" type="ORF">PNOK_0075700</name>
</gene>
<dbReference type="AlphaFoldDB" id="A0A286UVR1"/>
<dbReference type="PANTHER" id="PTHR11271">
    <property type="entry name" value="GUANINE DEAMINASE"/>
    <property type="match status" value="1"/>
</dbReference>
<dbReference type="InterPro" id="IPR032466">
    <property type="entry name" value="Metal_Hydrolase"/>
</dbReference>
<dbReference type="EMBL" id="NBII01000001">
    <property type="protein sequence ID" value="PAV23689.1"/>
    <property type="molecule type" value="Genomic_DNA"/>
</dbReference>
<dbReference type="InParanoid" id="A0A286UVR1"/>
<dbReference type="InterPro" id="IPR014311">
    <property type="entry name" value="Guanine_deaminase"/>
</dbReference>
<comment type="caution">
    <text evidence="10">The sequence shown here is derived from an EMBL/GenBank/DDBJ whole genome shotgun (WGS) entry which is preliminary data.</text>
</comment>
<dbReference type="FunFam" id="3.20.20.140:FF:000022">
    <property type="entry name" value="Guanine deaminase"/>
    <property type="match status" value="1"/>
</dbReference>
<dbReference type="OrthoDB" id="194468at2759"/>
<comment type="catalytic activity">
    <reaction evidence="6 8">
        <text>guanine + H2O + H(+) = xanthine + NH4(+)</text>
        <dbReference type="Rhea" id="RHEA:14665"/>
        <dbReference type="ChEBI" id="CHEBI:15377"/>
        <dbReference type="ChEBI" id="CHEBI:15378"/>
        <dbReference type="ChEBI" id="CHEBI:16235"/>
        <dbReference type="ChEBI" id="CHEBI:17712"/>
        <dbReference type="ChEBI" id="CHEBI:28938"/>
        <dbReference type="EC" id="3.5.4.3"/>
    </reaction>
</comment>
<dbReference type="Pfam" id="PF01979">
    <property type="entry name" value="Amidohydro_1"/>
    <property type="match status" value="1"/>
</dbReference>
<keyword evidence="11" id="KW-1185">Reference proteome</keyword>
<evidence type="ECO:0000256" key="4">
    <source>
        <dbReference type="ARBA" id="ARBA00022801"/>
    </source>
</evidence>
<dbReference type="GO" id="GO:0005829">
    <property type="term" value="C:cytosol"/>
    <property type="evidence" value="ECO:0007669"/>
    <property type="project" value="TreeGrafter"/>
</dbReference>
<dbReference type="STRING" id="2282107.A0A286UVR1"/>
<dbReference type="GO" id="GO:0008270">
    <property type="term" value="F:zinc ion binding"/>
    <property type="evidence" value="ECO:0007669"/>
    <property type="project" value="UniProtKB-UniRule"/>
</dbReference>
<comment type="pathway">
    <text evidence="1 8">Purine metabolism; guanine degradation; xanthine from guanine: step 1/1.</text>
</comment>
<evidence type="ECO:0000313" key="10">
    <source>
        <dbReference type="EMBL" id="PAV23689.1"/>
    </source>
</evidence>
<dbReference type="NCBIfam" id="TIGR02967">
    <property type="entry name" value="guan_deamin"/>
    <property type="match status" value="1"/>
</dbReference>
<dbReference type="InterPro" id="IPR006680">
    <property type="entry name" value="Amidohydro-rel"/>
</dbReference>
<evidence type="ECO:0000256" key="5">
    <source>
        <dbReference type="ARBA" id="ARBA00022833"/>
    </source>
</evidence>
<sequence>MSESDVATVTVSVFYGPVINPKDLNTYEILPQALIAVDPNGTIIWTERDVKPGNLQDYIKERLPEVPAPDGYEISVSLIELDDGEFIIPGFVDTHTHAPQMPNIGSGQQYELLDWLEHVTFPMEARFKDIDFAKKIYPEVVRRFINFGTTTCCYYGTLHLEATKVLADVVTSLGQRALVGKCNMNRNSPEYYCEASTEKSLEDTRKLISYIRSLKTGLVSPVLTPRFAISCTGDLLEGIGKIAEQDKTLAIQTHISENAGEIKFTKELFPDCDTYASVYAKYGLLRERTILAHGVHLEESELKMIKELGAGISHCPTSNFNLRSGMAKVGDMLDRGIKVGLGTDVSGGFSPSMLNAIQNASICSKMIALQSAIEPTNLSFSKSNFSGKQLSIATLLYLATLGGASLCCMEDKIGSFAVRKSFDALIVSVRAETENPSIWSATDGDTKNCQGHDIEKRLDAQLERFLFGGDDRNILKVYVQGKCIGGKAYKPKIDLQTVVTSSTN</sequence>